<feature type="transmembrane region" description="Helical" evidence="1">
    <location>
        <begin position="38"/>
        <end position="57"/>
    </location>
</feature>
<reference evidence="2 3" key="1">
    <citation type="journal article" date="2020" name="Cell Host Microbe">
        <title>Functional and Genomic Variation between Human-Derived Isolates of Lachnospiraceae Reveals Inter- and Intra-Species Diversity.</title>
        <authorList>
            <person name="Sorbara M.T."/>
            <person name="Littmann E.R."/>
            <person name="Fontana E."/>
            <person name="Moody T.U."/>
            <person name="Kohout C.E."/>
            <person name="Gjonbalaj M."/>
            <person name="Eaton V."/>
            <person name="Seok R."/>
            <person name="Leiner I.M."/>
            <person name="Pamer E.G."/>
        </authorList>
    </citation>
    <scope>NUCLEOTIDE SEQUENCE [LARGE SCALE GENOMIC DNA]</scope>
    <source>
        <strain evidence="2 3">MSK.14.16</strain>
    </source>
</reference>
<keyword evidence="1" id="KW-1133">Transmembrane helix</keyword>
<evidence type="ECO:0000313" key="2">
    <source>
        <dbReference type="EMBL" id="NSG29689.1"/>
    </source>
</evidence>
<dbReference type="Proteomes" id="UP000821846">
    <property type="component" value="Unassembled WGS sequence"/>
</dbReference>
<keyword evidence="1" id="KW-0812">Transmembrane</keyword>
<dbReference type="RefSeq" id="WP_173865714.1">
    <property type="nucleotide sequence ID" value="NZ_JAAWUU010000005.1"/>
</dbReference>
<keyword evidence="1" id="KW-0472">Membrane</keyword>
<sequence length="65" mass="7131">MRARALLIETLVGIASAAVAAGAFCWMVKYTVLKEADMIVIAAAVWLWVACKLLTWANRRNTHVA</sequence>
<evidence type="ECO:0000256" key="1">
    <source>
        <dbReference type="SAM" id="Phobius"/>
    </source>
</evidence>
<evidence type="ECO:0000313" key="3">
    <source>
        <dbReference type="Proteomes" id="UP000821846"/>
    </source>
</evidence>
<proteinExistence type="predicted"/>
<name>A0ABX2GY85_9FIRM</name>
<comment type="caution">
    <text evidence="2">The sequence shown here is derived from an EMBL/GenBank/DDBJ whole genome shotgun (WGS) entry which is preliminary data.</text>
</comment>
<dbReference type="EMBL" id="JAAWUZ010000012">
    <property type="protein sequence ID" value="NSG29689.1"/>
    <property type="molecule type" value="Genomic_DNA"/>
</dbReference>
<protein>
    <submittedName>
        <fullName evidence="2">Uncharacterized protein</fullName>
    </submittedName>
</protein>
<accession>A0ABX2GY85</accession>
<gene>
    <name evidence="2" type="ORF">HFM93_05195</name>
</gene>
<organism evidence="2 3">
    <name type="scientific">Faecalicatena fissicatena</name>
    <dbReference type="NCBI Taxonomy" id="290055"/>
    <lineage>
        <taxon>Bacteria</taxon>
        <taxon>Bacillati</taxon>
        <taxon>Bacillota</taxon>
        <taxon>Clostridia</taxon>
        <taxon>Lachnospirales</taxon>
        <taxon>Lachnospiraceae</taxon>
        <taxon>Faecalicatena</taxon>
    </lineage>
</organism>
<keyword evidence="3" id="KW-1185">Reference proteome</keyword>